<name>A0ACD1GC04_9EURO</name>
<gene>
    <name evidence="1" type="ORF">BO95DRAFT_95377</name>
</gene>
<sequence>MPKWRCESIYFVRGTEYTVHEAIFQYTVRGAFSAEDRSGIWLKLTCFHEWACSSTSEDKLCRAVELSAMITSQILRLPSRYTRRQIPYLKQRLRRISLTAHTSAPQGKRSTTRLRDFPEFKLPTMGRSTTIYGVQLPGYRDQCTEYLYGSNGMETVIADRALFGNLGTKTPIFGFTDDCDFGGCTGTFMCCALLTVALWIVSGFFSSTERS</sequence>
<keyword evidence="2" id="KW-1185">Reference proteome</keyword>
<evidence type="ECO:0000313" key="1">
    <source>
        <dbReference type="EMBL" id="RAH46797.1"/>
    </source>
</evidence>
<dbReference type="EMBL" id="KZ825334">
    <property type="protein sequence ID" value="RAH46797.1"/>
    <property type="molecule type" value="Genomic_DNA"/>
</dbReference>
<accession>A0ACD1GC04</accession>
<organism evidence="1 2">
    <name type="scientific">Aspergillus brunneoviolaceus CBS 621.78</name>
    <dbReference type="NCBI Taxonomy" id="1450534"/>
    <lineage>
        <taxon>Eukaryota</taxon>
        <taxon>Fungi</taxon>
        <taxon>Dikarya</taxon>
        <taxon>Ascomycota</taxon>
        <taxon>Pezizomycotina</taxon>
        <taxon>Eurotiomycetes</taxon>
        <taxon>Eurotiomycetidae</taxon>
        <taxon>Eurotiales</taxon>
        <taxon>Aspergillaceae</taxon>
        <taxon>Aspergillus</taxon>
        <taxon>Aspergillus subgen. Circumdati</taxon>
    </lineage>
</organism>
<protein>
    <submittedName>
        <fullName evidence="1">Uncharacterized protein</fullName>
    </submittedName>
</protein>
<evidence type="ECO:0000313" key="2">
    <source>
        <dbReference type="Proteomes" id="UP000249057"/>
    </source>
</evidence>
<dbReference type="Proteomes" id="UP000249057">
    <property type="component" value="Unassembled WGS sequence"/>
</dbReference>
<reference evidence="1" key="1">
    <citation type="submission" date="2018-02" db="EMBL/GenBank/DDBJ databases">
        <title>The genomes of Aspergillus section Nigri reveals drivers in fungal speciation.</title>
        <authorList>
            <consortium name="DOE Joint Genome Institute"/>
            <person name="Vesth T.C."/>
            <person name="Nybo J."/>
            <person name="Theobald S."/>
            <person name="Brandl J."/>
            <person name="Frisvad J.C."/>
            <person name="Nielsen K.F."/>
            <person name="Lyhne E.K."/>
            <person name="Kogle M.E."/>
            <person name="Kuo A."/>
            <person name="Riley R."/>
            <person name="Clum A."/>
            <person name="Nolan M."/>
            <person name="Lipzen A."/>
            <person name="Salamov A."/>
            <person name="Henrissat B."/>
            <person name="Wiebenga A."/>
            <person name="De vries R.P."/>
            <person name="Grigoriev I.V."/>
            <person name="Mortensen U.H."/>
            <person name="Andersen M.R."/>
            <person name="Baker S.E."/>
        </authorList>
    </citation>
    <scope>NUCLEOTIDE SEQUENCE</scope>
    <source>
        <strain evidence="1">CBS 621.78</strain>
    </source>
</reference>
<proteinExistence type="predicted"/>